<dbReference type="InterPro" id="IPR037365">
    <property type="entry name" value="Slowmo/Ups"/>
</dbReference>
<proteinExistence type="predicted"/>
<dbReference type="Proteomes" id="UP000053257">
    <property type="component" value="Unassembled WGS sequence"/>
</dbReference>
<dbReference type="GO" id="GO:0005758">
    <property type="term" value="C:mitochondrial intermembrane space"/>
    <property type="evidence" value="ECO:0007669"/>
    <property type="project" value="InterPro"/>
</dbReference>
<dbReference type="OrthoDB" id="341300at2759"/>
<keyword evidence="3" id="KW-1185">Reference proteome</keyword>
<evidence type="ECO:0000259" key="1">
    <source>
        <dbReference type="PROSITE" id="PS50904"/>
    </source>
</evidence>
<evidence type="ECO:0000313" key="2">
    <source>
        <dbReference type="EMBL" id="KIP06918.1"/>
    </source>
</evidence>
<sequence length="211" mass="23882">MKLFSQSFLYDDPWSIVSLAYFLRYPNPYASHVASCDVISRTFTPSGTLVTTRLILKKGSLPKWAPRGIMSKAESWIIEESEVDPLHGVVRCTTKNLDHVKVMRVEEHVTLRRTDDNKTMQKTEARFISNFGWGLTKQLENHSLARFKANIQRSREGISLVLGLLRQARMQPMSFGVSSSSFLDSHRYSSGWLSVPPSANQSESPSSKNQT</sequence>
<organism evidence="2 3">
    <name type="scientific">Phlebiopsis gigantea (strain 11061_1 CR5-6)</name>
    <name type="common">White-rot fungus</name>
    <name type="synonym">Peniophora gigantea</name>
    <dbReference type="NCBI Taxonomy" id="745531"/>
    <lineage>
        <taxon>Eukaryota</taxon>
        <taxon>Fungi</taxon>
        <taxon>Dikarya</taxon>
        <taxon>Basidiomycota</taxon>
        <taxon>Agaricomycotina</taxon>
        <taxon>Agaricomycetes</taxon>
        <taxon>Polyporales</taxon>
        <taxon>Phanerochaetaceae</taxon>
        <taxon>Phlebiopsis</taxon>
    </lineage>
</organism>
<dbReference type="HOGENOM" id="CLU_067902_2_0_1"/>
<dbReference type="InterPro" id="IPR006797">
    <property type="entry name" value="PRELI/MSF1_dom"/>
</dbReference>
<dbReference type="AlphaFoldDB" id="A0A0C3PKP5"/>
<dbReference type="STRING" id="745531.A0A0C3PKP5"/>
<reference evidence="2 3" key="1">
    <citation type="journal article" date="2014" name="PLoS Genet.">
        <title>Analysis of the Phlebiopsis gigantea genome, transcriptome and secretome provides insight into its pioneer colonization strategies of wood.</title>
        <authorList>
            <person name="Hori C."/>
            <person name="Ishida T."/>
            <person name="Igarashi K."/>
            <person name="Samejima M."/>
            <person name="Suzuki H."/>
            <person name="Master E."/>
            <person name="Ferreira P."/>
            <person name="Ruiz-Duenas F.J."/>
            <person name="Held B."/>
            <person name="Canessa P."/>
            <person name="Larrondo L.F."/>
            <person name="Schmoll M."/>
            <person name="Druzhinina I.S."/>
            <person name="Kubicek C.P."/>
            <person name="Gaskell J.A."/>
            <person name="Kersten P."/>
            <person name="St John F."/>
            <person name="Glasner J."/>
            <person name="Sabat G."/>
            <person name="Splinter BonDurant S."/>
            <person name="Syed K."/>
            <person name="Yadav J."/>
            <person name="Mgbeahuruike A.C."/>
            <person name="Kovalchuk A."/>
            <person name="Asiegbu F.O."/>
            <person name="Lackner G."/>
            <person name="Hoffmeister D."/>
            <person name="Rencoret J."/>
            <person name="Gutierrez A."/>
            <person name="Sun H."/>
            <person name="Lindquist E."/>
            <person name="Barry K."/>
            <person name="Riley R."/>
            <person name="Grigoriev I.V."/>
            <person name="Henrissat B."/>
            <person name="Kues U."/>
            <person name="Berka R.M."/>
            <person name="Martinez A.T."/>
            <person name="Covert S.F."/>
            <person name="Blanchette R.A."/>
            <person name="Cullen D."/>
        </authorList>
    </citation>
    <scope>NUCLEOTIDE SEQUENCE [LARGE SCALE GENOMIC DNA]</scope>
    <source>
        <strain evidence="2 3">11061_1 CR5-6</strain>
    </source>
</reference>
<protein>
    <recommendedName>
        <fullName evidence="1">PRELI/MSF1 domain-containing protein</fullName>
    </recommendedName>
</protein>
<feature type="domain" description="PRELI/MSF1" evidence="1">
    <location>
        <begin position="1"/>
        <end position="170"/>
    </location>
</feature>
<dbReference type="Pfam" id="PF04707">
    <property type="entry name" value="PRELI"/>
    <property type="match status" value="1"/>
</dbReference>
<gene>
    <name evidence="2" type="ORF">PHLGIDRAFT_106338</name>
</gene>
<evidence type="ECO:0000313" key="3">
    <source>
        <dbReference type="Proteomes" id="UP000053257"/>
    </source>
</evidence>
<dbReference type="EMBL" id="KN840507">
    <property type="protein sequence ID" value="KIP06918.1"/>
    <property type="molecule type" value="Genomic_DNA"/>
</dbReference>
<accession>A0A0C3PKP5</accession>
<name>A0A0C3PKP5_PHLG1</name>
<dbReference type="PROSITE" id="PS50904">
    <property type="entry name" value="PRELI_MSF1"/>
    <property type="match status" value="1"/>
</dbReference>
<dbReference type="PANTHER" id="PTHR11158">
    <property type="entry name" value="MSF1/PX19 RELATED"/>
    <property type="match status" value="1"/>
</dbReference>